<dbReference type="AlphaFoldDB" id="A0A4U9CTV9"/>
<proteinExistence type="predicted"/>
<dbReference type="GO" id="GO:0006633">
    <property type="term" value="P:fatty acid biosynthetic process"/>
    <property type="evidence" value="ECO:0007669"/>
    <property type="project" value="TreeGrafter"/>
</dbReference>
<dbReference type="PANTHER" id="PTHR42681:SF1">
    <property type="entry name" value="MALONYL-COA-ACYL CARRIER PROTEIN TRANSACYLASE, MITOCHONDRIAL"/>
    <property type="match status" value="1"/>
</dbReference>
<keyword evidence="2 7" id="KW-0808">Transferase</keyword>
<dbReference type="GO" id="GO:0005829">
    <property type="term" value="C:cytosol"/>
    <property type="evidence" value="ECO:0007669"/>
    <property type="project" value="TreeGrafter"/>
</dbReference>
<dbReference type="InterPro" id="IPR050858">
    <property type="entry name" value="Mal-CoA-ACP_Trans/PKS_FabD"/>
</dbReference>
<dbReference type="InterPro" id="IPR016035">
    <property type="entry name" value="Acyl_Trfase/lysoPLipase"/>
</dbReference>
<dbReference type="Proteomes" id="UP000339249">
    <property type="component" value="Unassembled WGS sequence"/>
</dbReference>
<dbReference type="InterPro" id="IPR048903">
    <property type="entry name" value="MdcG_N"/>
</dbReference>
<reference evidence="7 8" key="1">
    <citation type="submission" date="2019-04" db="EMBL/GenBank/DDBJ databases">
        <authorList>
            <consortium name="Pathogen Informatics"/>
        </authorList>
    </citation>
    <scope>NUCLEOTIDE SEQUENCE [LARGE SCALE GENOMIC DNA]</scope>
    <source>
        <strain evidence="7 8">NCTC9185</strain>
    </source>
</reference>
<dbReference type="Gene3D" id="3.30.70.250">
    <property type="entry name" value="Malonyl-CoA ACP transacylase, ACP-binding"/>
    <property type="match status" value="1"/>
</dbReference>
<dbReference type="GO" id="GO:0016779">
    <property type="term" value="F:nucleotidyltransferase activity"/>
    <property type="evidence" value="ECO:0007669"/>
    <property type="project" value="UniProtKB-KW"/>
</dbReference>
<evidence type="ECO:0000313" key="7">
    <source>
        <dbReference type="EMBL" id="VTN09309.1"/>
    </source>
</evidence>
<evidence type="ECO:0000256" key="3">
    <source>
        <dbReference type="ARBA" id="ARBA00022695"/>
    </source>
</evidence>
<sequence>MTFTSRPHDLLWLKSRDALLNVEEAWVASQWQPGLPVVVRRDVNDSGDIPVGVRGVKREQRAAGWVKAESVARIVTPEALVERQRLLHSPFVSQPPVQAAILLTTFAWPWIWGITGSTAYALATEIPVLRADSDLDLLIRAPEPLTDDELRQWQAQVEKLPCRADTQIENALWRVCAQRMAARRTRSAENRHRTAAHRDAVAQGVMMKILFTFPGQGTQRPGMLQNLPDGEAVLAEVRAVLGDEANVLDTADALKHTRAVQLCLLIAGVAWARELIRHEVKPDIVSGLSIGAYPAAVVAGALDFHDALRLVALRGELMEQAYPQGYGLTAIIGLTLNQVEKLMAGSHTFIANLNAETQIVIAGRDEDMAEVARKALAAGASKAARLAVSVPSHCALLDKPAAELAQAFESVTLSRPSRAYLSGSTGRVLWEPQKIAADLAFNMARTVQWQDAMVAANQRDARLAIEMPPGSVLTGLTYLAGWQGDAICMERNSVEVAQHLAKRLSR</sequence>
<keyword evidence="3 7" id="KW-0548">Nucleotidyltransferase</keyword>
<dbReference type="InterPro" id="IPR001227">
    <property type="entry name" value="Ac_transferase_dom_sf"/>
</dbReference>
<dbReference type="SUPFAM" id="SSF55048">
    <property type="entry name" value="Probable ACP-binding domain of malonyl-CoA ACP transacylase"/>
    <property type="match status" value="1"/>
</dbReference>
<dbReference type="NCBIfam" id="NF002332">
    <property type="entry name" value="PRK01293.1"/>
    <property type="match status" value="1"/>
</dbReference>
<dbReference type="GO" id="GO:0004314">
    <property type="term" value="F:[acyl-carrier-protein] S-malonyltransferase activity"/>
    <property type="evidence" value="ECO:0007669"/>
    <property type="project" value="UniProtKB-EC"/>
</dbReference>
<dbReference type="EMBL" id="CABDVU010000001">
    <property type="protein sequence ID" value="VTN09309.1"/>
    <property type="molecule type" value="Genomic_DNA"/>
</dbReference>
<dbReference type="Gene3D" id="3.40.366.10">
    <property type="entry name" value="Malonyl-Coenzyme A Acyl Carrier Protein, domain 2"/>
    <property type="match status" value="1"/>
</dbReference>
<dbReference type="InterPro" id="IPR017557">
    <property type="entry name" value="Holo-ACP_synthase"/>
</dbReference>
<dbReference type="NCBIfam" id="TIGR03135">
    <property type="entry name" value="malonate_mdcG"/>
    <property type="match status" value="1"/>
</dbReference>
<dbReference type="InterPro" id="IPR017554">
    <property type="entry name" value="Malonate_deCOase_MdcHsu"/>
</dbReference>
<evidence type="ECO:0000256" key="1">
    <source>
        <dbReference type="ARBA" id="ARBA00013258"/>
    </source>
</evidence>
<dbReference type="InterPro" id="IPR049180">
    <property type="entry name" value="MdcG_C"/>
</dbReference>
<name>A0A4U9CTV9_RAOTE</name>
<organism evidence="7 8">
    <name type="scientific">Raoultella terrigena</name>
    <name type="common">Klebsiella terrigena</name>
    <dbReference type="NCBI Taxonomy" id="577"/>
    <lineage>
        <taxon>Bacteria</taxon>
        <taxon>Pseudomonadati</taxon>
        <taxon>Pseudomonadota</taxon>
        <taxon>Gammaproteobacteria</taxon>
        <taxon>Enterobacterales</taxon>
        <taxon>Enterobacteriaceae</taxon>
        <taxon>Klebsiella/Raoultella group</taxon>
        <taxon>Raoultella</taxon>
    </lineage>
</organism>
<gene>
    <name evidence="7" type="primary">mdcG</name>
    <name evidence="7" type="ORF">NCTC9185_01193</name>
</gene>
<dbReference type="NCBIfam" id="TIGR03131">
    <property type="entry name" value="malonate_mdcH"/>
    <property type="match status" value="1"/>
</dbReference>
<evidence type="ECO:0000256" key="4">
    <source>
        <dbReference type="ARBA" id="ARBA00023315"/>
    </source>
</evidence>
<dbReference type="Pfam" id="PF00698">
    <property type="entry name" value="Acyl_transf_1"/>
    <property type="match status" value="1"/>
</dbReference>
<dbReference type="PANTHER" id="PTHR42681">
    <property type="entry name" value="MALONYL-COA-ACYL CARRIER PROTEIN TRANSACYLASE, MITOCHONDRIAL"/>
    <property type="match status" value="1"/>
</dbReference>
<comment type="catalytic activity">
    <reaction evidence="5">
        <text>holo-[ACP] + malonyl-CoA = malonyl-[ACP] + CoA</text>
        <dbReference type="Rhea" id="RHEA:41792"/>
        <dbReference type="Rhea" id="RHEA-COMP:9623"/>
        <dbReference type="Rhea" id="RHEA-COMP:9685"/>
        <dbReference type="ChEBI" id="CHEBI:57287"/>
        <dbReference type="ChEBI" id="CHEBI:57384"/>
        <dbReference type="ChEBI" id="CHEBI:64479"/>
        <dbReference type="ChEBI" id="CHEBI:78449"/>
        <dbReference type="EC" id="2.3.1.39"/>
    </reaction>
</comment>
<dbReference type="InterPro" id="IPR014043">
    <property type="entry name" value="Acyl_transferase_dom"/>
</dbReference>
<evidence type="ECO:0000259" key="6">
    <source>
        <dbReference type="SMART" id="SM00827"/>
    </source>
</evidence>
<dbReference type="SMART" id="SM00827">
    <property type="entry name" value="PKS_AT"/>
    <property type="match status" value="1"/>
</dbReference>
<dbReference type="SUPFAM" id="SSF52151">
    <property type="entry name" value="FabD/lysophospholipase-like"/>
    <property type="match status" value="1"/>
</dbReference>
<protein>
    <recommendedName>
        <fullName evidence="1">[acyl-carrier-protein] S-malonyltransferase</fullName>
        <ecNumber evidence="1">2.3.1.39</ecNumber>
    </recommendedName>
</protein>
<dbReference type="EC" id="2.3.1.39" evidence="1"/>
<keyword evidence="4" id="KW-0012">Acyltransferase</keyword>
<evidence type="ECO:0000313" key="8">
    <source>
        <dbReference type="Proteomes" id="UP000339249"/>
    </source>
</evidence>
<dbReference type="Pfam" id="PF20866">
    <property type="entry name" value="MdcG_N"/>
    <property type="match status" value="1"/>
</dbReference>
<accession>A0A4U9CTV9</accession>
<evidence type="ECO:0000256" key="2">
    <source>
        <dbReference type="ARBA" id="ARBA00022679"/>
    </source>
</evidence>
<feature type="domain" description="Malonyl-CoA:ACP transacylase (MAT)" evidence="6">
    <location>
        <begin position="212"/>
        <end position="486"/>
    </location>
</feature>
<evidence type="ECO:0000256" key="5">
    <source>
        <dbReference type="ARBA" id="ARBA00048462"/>
    </source>
</evidence>
<dbReference type="Pfam" id="PF10620">
    <property type="entry name" value="MdcG"/>
    <property type="match status" value="1"/>
</dbReference>
<dbReference type="InterPro" id="IPR016036">
    <property type="entry name" value="Malonyl_transacylase_ACP-bd"/>
</dbReference>